<dbReference type="Pfam" id="PF24503">
    <property type="entry name" value="DUF7590"/>
    <property type="match status" value="1"/>
</dbReference>
<organism evidence="5 6">
    <name type="scientific">Apiospora aurea</name>
    <dbReference type="NCBI Taxonomy" id="335848"/>
    <lineage>
        <taxon>Eukaryota</taxon>
        <taxon>Fungi</taxon>
        <taxon>Dikarya</taxon>
        <taxon>Ascomycota</taxon>
        <taxon>Pezizomycotina</taxon>
        <taxon>Sordariomycetes</taxon>
        <taxon>Xylariomycetidae</taxon>
        <taxon>Amphisphaeriales</taxon>
        <taxon>Apiosporaceae</taxon>
        <taxon>Apiospora</taxon>
    </lineage>
</organism>
<dbReference type="PANTHER" id="PTHR12555:SF15">
    <property type="entry name" value="FUSION DEGRADATION PROTEIN (UFD1), PUTATIVE (AFU_ORTHOLOGUE AFUA_4G04640)-RELATED"/>
    <property type="match status" value="1"/>
</dbReference>
<feature type="compositionally biased region" description="Low complexity" evidence="3">
    <location>
        <begin position="390"/>
        <end position="401"/>
    </location>
</feature>
<comment type="caution">
    <text evidence="5">The sequence shown here is derived from an EMBL/GenBank/DDBJ whole genome shotgun (WGS) entry which is preliminary data.</text>
</comment>
<evidence type="ECO:0000259" key="4">
    <source>
        <dbReference type="PROSITE" id="PS00028"/>
    </source>
</evidence>
<sequence length="784" mass="86203">MENGLPQPRWSATFAVVDPATTKSVPGDKILLPPSALQELMSALEAAASSPQPQPSHISRSRNNPYYAESDLIQPRFDPNVDSTPPLPFAKLAPMMFRLVNPANGNAVYAGMREFSAEEGDVALSPYLLDALGIDPKELSAAQDGASAEAAVDLTNNTDTEPKPQPTTRPQITVHLKVLPKGTYVRLRPLEAGYDPGDWKSLLERQLRESYTTLTVGALLSVKGVKGEEFRFLIDRFLPEGDGICVVDTDLEVDIEALNEEQARETVRQIMAKSQKAPGTAAGSSMGHELDIWKAVTGQVVPGEYVDYELPSWDRSQPLQIELSGLQDHEDGVDLLVSPKSTRQRDLPRDTEHVFGVFNATNGTKTLLLQPTNAELQGAEQLIISVHGYSKSSSGSDAADSTPTPSYTLRVQSVPAESATEKDDTTTQTEGQAGGPDEEQCSNCKQWVPKRTMVLHESFCRRNNIACPQCGEVFMKDSSEWQHHWHCSHDDAHGSSEASKAKHDDIFHTDRQCPKCPFQTNSIPDLARHRTSVCPGKVILCQFCHLEVPQEGDPFNPSAETLLSGLSAHEVADGARTVDCHLCNKIVRMRDMATHIKHHELDKAQRTKPPICRNPNCGRTLNGVGRGGAVSGTQMGQGPGNDLGLCSLCFSPLYVQLHDPEGKALRRRIERRYLSQLLQGCGKEWCANEWCRTGRANLGLEPKGSNTQTILPQIKPLLVAIPNTDEPMFFCVDETNHKRRNVAEMLAAEGMWELEWCVAACEAEGVDPQRATQWLSDWAPMRSS</sequence>
<evidence type="ECO:0000313" key="6">
    <source>
        <dbReference type="Proteomes" id="UP001391051"/>
    </source>
</evidence>
<proteinExistence type="inferred from homology"/>
<reference evidence="5 6" key="1">
    <citation type="submission" date="2023-01" db="EMBL/GenBank/DDBJ databases">
        <title>Analysis of 21 Apiospora genomes using comparative genomics revels a genus with tremendous synthesis potential of carbohydrate active enzymes and secondary metabolites.</title>
        <authorList>
            <person name="Sorensen T."/>
        </authorList>
    </citation>
    <scope>NUCLEOTIDE SEQUENCE [LARGE SCALE GENOMIC DNA]</scope>
    <source>
        <strain evidence="5 6">CBS 24483</strain>
    </source>
</reference>
<dbReference type="Gene3D" id="2.40.40.50">
    <property type="entry name" value="Ubiquitin fusion degradation protein UFD1, N-terminal domain"/>
    <property type="match status" value="1"/>
</dbReference>
<feature type="domain" description="C2H2-type" evidence="4">
    <location>
        <begin position="467"/>
        <end position="489"/>
    </location>
</feature>
<dbReference type="Gene3D" id="6.10.130.10">
    <property type="entry name" value="Ubiquitin-protein ligase E3A, N-terminal zinc-binding domain (AZUL)"/>
    <property type="match status" value="1"/>
</dbReference>
<dbReference type="Pfam" id="PF16558">
    <property type="entry name" value="AZUL"/>
    <property type="match status" value="1"/>
</dbReference>
<dbReference type="InterPro" id="IPR042556">
    <property type="entry name" value="AZUL_sf"/>
</dbReference>
<accession>A0ABR1QPE3</accession>
<comment type="similarity">
    <text evidence="1">Belongs to the UFD1 family.</text>
</comment>
<dbReference type="InterPro" id="IPR004854">
    <property type="entry name" value="Ufd1-like"/>
</dbReference>
<evidence type="ECO:0000256" key="1">
    <source>
        <dbReference type="ARBA" id="ARBA00006043"/>
    </source>
</evidence>
<dbReference type="EMBL" id="JAQQWE010000003">
    <property type="protein sequence ID" value="KAK7959950.1"/>
    <property type="molecule type" value="Genomic_DNA"/>
</dbReference>
<evidence type="ECO:0000256" key="3">
    <source>
        <dbReference type="SAM" id="MobiDB-lite"/>
    </source>
</evidence>
<dbReference type="InterPro" id="IPR056012">
    <property type="entry name" value="DUF7590"/>
</dbReference>
<dbReference type="InterPro" id="IPR055418">
    <property type="entry name" value="UFD1_N2"/>
</dbReference>
<name>A0ABR1QPE3_9PEZI</name>
<dbReference type="Pfam" id="PF03152">
    <property type="entry name" value="UFD1_N1"/>
    <property type="match status" value="1"/>
</dbReference>
<keyword evidence="6" id="KW-1185">Reference proteome</keyword>
<keyword evidence="2" id="KW-0833">Ubl conjugation pathway</keyword>
<dbReference type="InterPro" id="IPR032353">
    <property type="entry name" value="AZUL"/>
</dbReference>
<dbReference type="PANTHER" id="PTHR12555">
    <property type="entry name" value="UBIQUITIN FUSION DEGRADATON PROTEIN 1"/>
    <property type="match status" value="1"/>
</dbReference>
<feature type="compositionally biased region" description="Polar residues" evidence="3">
    <location>
        <begin position="402"/>
        <end position="411"/>
    </location>
</feature>
<dbReference type="InterPro" id="IPR042299">
    <property type="entry name" value="Ufd1-like_Nn"/>
</dbReference>
<dbReference type="Pfam" id="PF24842">
    <property type="entry name" value="UFD1_N2"/>
    <property type="match status" value="1"/>
</dbReference>
<protein>
    <submittedName>
        <fullName evidence="5">Ubiquitin fusion degradation protein (Ufd1)</fullName>
    </submittedName>
</protein>
<dbReference type="PROSITE" id="PS00028">
    <property type="entry name" value="ZINC_FINGER_C2H2_1"/>
    <property type="match status" value="1"/>
</dbReference>
<dbReference type="Proteomes" id="UP001391051">
    <property type="component" value="Unassembled WGS sequence"/>
</dbReference>
<dbReference type="GeneID" id="92074088"/>
<feature type="region of interest" description="Disordered" evidence="3">
    <location>
        <begin position="390"/>
        <end position="441"/>
    </location>
</feature>
<dbReference type="RefSeq" id="XP_066703653.1">
    <property type="nucleotide sequence ID" value="XM_066841026.1"/>
</dbReference>
<dbReference type="InterPro" id="IPR013087">
    <property type="entry name" value="Znf_C2H2_type"/>
</dbReference>
<dbReference type="Pfam" id="PF23580">
    <property type="entry name" value="Znf_XAF1_N"/>
    <property type="match status" value="1"/>
</dbReference>
<evidence type="ECO:0000256" key="2">
    <source>
        <dbReference type="ARBA" id="ARBA00022786"/>
    </source>
</evidence>
<dbReference type="InterPro" id="IPR055417">
    <property type="entry name" value="UFD1_N1"/>
</dbReference>
<dbReference type="Gene3D" id="3.10.330.10">
    <property type="match status" value="1"/>
</dbReference>
<evidence type="ECO:0000313" key="5">
    <source>
        <dbReference type="EMBL" id="KAK7959950.1"/>
    </source>
</evidence>
<gene>
    <name evidence="5" type="ORF">PG986_004804</name>
</gene>